<keyword evidence="3" id="KW-0285">Flavoprotein</keyword>
<dbReference type="Gene3D" id="3.40.462.20">
    <property type="match status" value="1"/>
</dbReference>
<sequence>MPSILSVFPKEQVVTPDDGTAYDNATHRWAGNAERKAKYVVYPRTAQDVAAAIKYAVDNALELAIKGGGHSCSGASSSEGLVIDMRDLAAVSVDTDNQLITVGGGAVWGAVDKEAAKYGLATVGGTVNHTGVGGLTLGDGYGWLTPKYGLVIDNLVKAEIVTASGDILICSATENQDLFWAIKGAGSNFGVVTYFVLKAYPQPNTVWSGLVIFTPPQLEAVSKAATTWLQTASVDESAMIFIACPPPTFQPAIALLPFFNGSAEEGHKRFSAFFDVGPVADLTKELPYDDMNSLQNPMATHGDRKILKSACFSQPDNALVQAVFEEYVKLTEEHPETKASAILFELHGHAKLMSVPADSASFANRGPFYNMTMAMRWKDPALDTAVRTWATTLAKSVRAYEEAHSTLDLSASRGYSNYGLGDERVRDVFGTHYDRLAEIKARYDPGMVFKKWFPITPKA</sequence>
<evidence type="ECO:0000259" key="6">
    <source>
        <dbReference type="PROSITE" id="PS51387"/>
    </source>
</evidence>
<dbReference type="Gene3D" id="3.30.43.10">
    <property type="entry name" value="Uridine Diphospho-n-acetylenolpyruvylglucosamine Reductase, domain 2"/>
    <property type="match status" value="1"/>
</dbReference>
<dbReference type="PANTHER" id="PTHR42973:SF39">
    <property type="entry name" value="FAD-BINDING PCMH-TYPE DOMAIN-CONTAINING PROTEIN"/>
    <property type="match status" value="1"/>
</dbReference>
<organism evidence="7 8">
    <name type="scientific">Phlebiopsis gigantea (strain 11061_1 CR5-6)</name>
    <name type="common">White-rot fungus</name>
    <name type="synonym">Peniophora gigantea</name>
    <dbReference type="NCBI Taxonomy" id="745531"/>
    <lineage>
        <taxon>Eukaryota</taxon>
        <taxon>Fungi</taxon>
        <taxon>Dikarya</taxon>
        <taxon>Basidiomycota</taxon>
        <taxon>Agaricomycotina</taxon>
        <taxon>Agaricomycetes</taxon>
        <taxon>Polyporales</taxon>
        <taxon>Phanerochaetaceae</taxon>
        <taxon>Phlebiopsis</taxon>
    </lineage>
</organism>
<dbReference type="GO" id="GO:0016491">
    <property type="term" value="F:oxidoreductase activity"/>
    <property type="evidence" value="ECO:0007669"/>
    <property type="project" value="UniProtKB-KW"/>
</dbReference>
<dbReference type="SUPFAM" id="SSF56176">
    <property type="entry name" value="FAD-binding/transporter-associated domain-like"/>
    <property type="match status" value="1"/>
</dbReference>
<evidence type="ECO:0000256" key="1">
    <source>
        <dbReference type="ARBA" id="ARBA00001974"/>
    </source>
</evidence>
<evidence type="ECO:0000256" key="3">
    <source>
        <dbReference type="ARBA" id="ARBA00022630"/>
    </source>
</evidence>
<keyword evidence="4" id="KW-0274">FAD</keyword>
<evidence type="ECO:0000256" key="2">
    <source>
        <dbReference type="ARBA" id="ARBA00005466"/>
    </source>
</evidence>
<dbReference type="InterPro" id="IPR006094">
    <property type="entry name" value="Oxid_FAD_bind_N"/>
</dbReference>
<dbReference type="GO" id="GO:0071949">
    <property type="term" value="F:FAD binding"/>
    <property type="evidence" value="ECO:0007669"/>
    <property type="project" value="InterPro"/>
</dbReference>
<dbReference type="InterPro" id="IPR016166">
    <property type="entry name" value="FAD-bd_PCMH"/>
</dbReference>
<reference evidence="7 8" key="1">
    <citation type="journal article" date="2014" name="PLoS Genet.">
        <title>Analysis of the Phlebiopsis gigantea genome, transcriptome and secretome provides insight into its pioneer colonization strategies of wood.</title>
        <authorList>
            <person name="Hori C."/>
            <person name="Ishida T."/>
            <person name="Igarashi K."/>
            <person name="Samejima M."/>
            <person name="Suzuki H."/>
            <person name="Master E."/>
            <person name="Ferreira P."/>
            <person name="Ruiz-Duenas F.J."/>
            <person name="Held B."/>
            <person name="Canessa P."/>
            <person name="Larrondo L.F."/>
            <person name="Schmoll M."/>
            <person name="Druzhinina I.S."/>
            <person name="Kubicek C.P."/>
            <person name="Gaskell J.A."/>
            <person name="Kersten P."/>
            <person name="St John F."/>
            <person name="Glasner J."/>
            <person name="Sabat G."/>
            <person name="Splinter BonDurant S."/>
            <person name="Syed K."/>
            <person name="Yadav J."/>
            <person name="Mgbeahuruike A.C."/>
            <person name="Kovalchuk A."/>
            <person name="Asiegbu F.O."/>
            <person name="Lackner G."/>
            <person name="Hoffmeister D."/>
            <person name="Rencoret J."/>
            <person name="Gutierrez A."/>
            <person name="Sun H."/>
            <person name="Lindquist E."/>
            <person name="Barry K."/>
            <person name="Riley R."/>
            <person name="Grigoriev I.V."/>
            <person name="Henrissat B."/>
            <person name="Kues U."/>
            <person name="Berka R.M."/>
            <person name="Martinez A.T."/>
            <person name="Covert S.F."/>
            <person name="Blanchette R.A."/>
            <person name="Cullen D."/>
        </authorList>
    </citation>
    <scope>NUCLEOTIDE SEQUENCE [LARGE SCALE GENOMIC DNA]</scope>
    <source>
        <strain evidence="7 8">11061_1 CR5-6</strain>
    </source>
</reference>
<evidence type="ECO:0000313" key="8">
    <source>
        <dbReference type="Proteomes" id="UP000053257"/>
    </source>
</evidence>
<dbReference type="PANTHER" id="PTHR42973">
    <property type="entry name" value="BINDING OXIDOREDUCTASE, PUTATIVE (AFU_ORTHOLOGUE AFUA_1G17690)-RELATED"/>
    <property type="match status" value="1"/>
</dbReference>
<dbReference type="STRING" id="745531.A0A0C3NC04"/>
<evidence type="ECO:0000256" key="5">
    <source>
        <dbReference type="ARBA" id="ARBA00023002"/>
    </source>
</evidence>
<dbReference type="InterPro" id="IPR036318">
    <property type="entry name" value="FAD-bd_PCMH-like_sf"/>
</dbReference>
<dbReference type="InterPro" id="IPR016169">
    <property type="entry name" value="FAD-bd_PCMH_sub2"/>
</dbReference>
<comment type="similarity">
    <text evidence="2">Belongs to the oxygen-dependent FAD-linked oxidoreductase family.</text>
</comment>
<proteinExistence type="inferred from homology"/>
<evidence type="ECO:0000256" key="4">
    <source>
        <dbReference type="ARBA" id="ARBA00022827"/>
    </source>
</evidence>
<name>A0A0C3NC04_PHLG1</name>
<dbReference type="EMBL" id="KN840711">
    <property type="protein sequence ID" value="KIP02029.1"/>
    <property type="molecule type" value="Genomic_DNA"/>
</dbReference>
<comment type="cofactor">
    <cofactor evidence="1">
        <name>FAD</name>
        <dbReference type="ChEBI" id="CHEBI:57692"/>
    </cofactor>
</comment>
<dbReference type="Proteomes" id="UP000053257">
    <property type="component" value="Unassembled WGS sequence"/>
</dbReference>
<dbReference type="OrthoDB" id="415825at2759"/>
<dbReference type="Pfam" id="PF01565">
    <property type="entry name" value="FAD_binding_4"/>
    <property type="match status" value="1"/>
</dbReference>
<feature type="domain" description="FAD-binding PCMH-type" evidence="6">
    <location>
        <begin position="32"/>
        <end position="202"/>
    </location>
</feature>
<dbReference type="InterPro" id="IPR016167">
    <property type="entry name" value="FAD-bd_PCMH_sub1"/>
</dbReference>
<protein>
    <recommendedName>
        <fullName evidence="6">FAD-binding PCMH-type domain-containing protein</fullName>
    </recommendedName>
</protein>
<dbReference type="InterPro" id="IPR050416">
    <property type="entry name" value="FAD-linked_Oxidoreductase"/>
</dbReference>
<dbReference type="InterPro" id="IPR012951">
    <property type="entry name" value="BBE"/>
</dbReference>
<dbReference type="HOGENOM" id="CLU_018354_10_0_1"/>
<dbReference type="Gene3D" id="3.30.465.10">
    <property type="match status" value="1"/>
</dbReference>
<dbReference type="AlphaFoldDB" id="A0A0C3NC04"/>
<dbReference type="Pfam" id="PF08031">
    <property type="entry name" value="BBE"/>
    <property type="match status" value="1"/>
</dbReference>
<keyword evidence="5" id="KW-0560">Oxidoreductase</keyword>
<keyword evidence="8" id="KW-1185">Reference proteome</keyword>
<gene>
    <name evidence="7" type="ORF">PHLGIDRAFT_130946</name>
</gene>
<dbReference type="PROSITE" id="PS51387">
    <property type="entry name" value="FAD_PCMH"/>
    <property type="match status" value="1"/>
</dbReference>
<evidence type="ECO:0000313" key="7">
    <source>
        <dbReference type="EMBL" id="KIP02029.1"/>
    </source>
</evidence>
<accession>A0A0C3NC04</accession>